<sequence>RKLPLLMVATILDPRFKSEYLNSNEVDIAVTEQIYFLIESEVSMQSSRSTDNDNANVSSASNTCVSQPHHIKHEKESVSDVHQNTSSQQKDTIQSEEDIKHFLKEKMQSYL</sequence>
<comment type="caution">
    <text evidence="2">The sequence shown here is derived from an EMBL/GenBank/DDBJ whole genome shotgun (WGS) entry which is preliminary data.</text>
</comment>
<proteinExistence type="predicted"/>
<dbReference type="Proteomes" id="UP001516400">
    <property type="component" value="Unassembled WGS sequence"/>
</dbReference>
<feature type="compositionally biased region" description="Low complexity" evidence="1">
    <location>
        <begin position="52"/>
        <end position="63"/>
    </location>
</feature>
<reference evidence="2 3" key="1">
    <citation type="journal article" date="2021" name="BMC Biol.">
        <title>Horizontally acquired antibacterial genes associated with adaptive radiation of ladybird beetles.</title>
        <authorList>
            <person name="Li H.S."/>
            <person name="Tang X.F."/>
            <person name="Huang Y.H."/>
            <person name="Xu Z.Y."/>
            <person name="Chen M.L."/>
            <person name="Du X.Y."/>
            <person name="Qiu B.Y."/>
            <person name="Chen P.T."/>
            <person name="Zhang W."/>
            <person name="Slipinski A."/>
            <person name="Escalona H.E."/>
            <person name="Waterhouse R.M."/>
            <person name="Zwick A."/>
            <person name="Pang H."/>
        </authorList>
    </citation>
    <scope>NUCLEOTIDE SEQUENCE [LARGE SCALE GENOMIC DNA]</scope>
    <source>
        <strain evidence="2">SYSU2018</strain>
    </source>
</reference>
<dbReference type="EMBL" id="JABFTP020000124">
    <property type="protein sequence ID" value="KAL3278967.1"/>
    <property type="molecule type" value="Genomic_DNA"/>
</dbReference>
<evidence type="ECO:0000313" key="3">
    <source>
        <dbReference type="Proteomes" id="UP001516400"/>
    </source>
</evidence>
<name>A0ABD2NKN0_9CUCU</name>
<accession>A0ABD2NKN0</accession>
<feature type="non-terminal residue" evidence="2">
    <location>
        <position position="1"/>
    </location>
</feature>
<feature type="compositionally biased region" description="Polar residues" evidence="1">
    <location>
        <begin position="80"/>
        <end position="92"/>
    </location>
</feature>
<keyword evidence="3" id="KW-1185">Reference proteome</keyword>
<dbReference type="AlphaFoldDB" id="A0ABD2NKN0"/>
<organism evidence="2 3">
    <name type="scientific">Cryptolaemus montrouzieri</name>
    <dbReference type="NCBI Taxonomy" id="559131"/>
    <lineage>
        <taxon>Eukaryota</taxon>
        <taxon>Metazoa</taxon>
        <taxon>Ecdysozoa</taxon>
        <taxon>Arthropoda</taxon>
        <taxon>Hexapoda</taxon>
        <taxon>Insecta</taxon>
        <taxon>Pterygota</taxon>
        <taxon>Neoptera</taxon>
        <taxon>Endopterygota</taxon>
        <taxon>Coleoptera</taxon>
        <taxon>Polyphaga</taxon>
        <taxon>Cucujiformia</taxon>
        <taxon>Coccinelloidea</taxon>
        <taxon>Coccinellidae</taxon>
        <taxon>Scymninae</taxon>
        <taxon>Scymnini</taxon>
        <taxon>Cryptolaemus</taxon>
    </lineage>
</organism>
<feature type="region of interest" description="Disordered" evidence="1">
    <location>
        <begin position="45"/>
        <end position="98"/>
    </location>
</feature>
<evidence type="ECO:0000256" key="1">
    <source>
        <dbReference type="SAM" id="MobiDB-lite"/>
    </source>
</evidence>
<evidence type="ECO:0000313" key="2">
    <source>
        <dbReference type="EMBL" id="KAL3278967.1"/>
    </source>
</evidence>
<protein>
    <submittedName>
        <fullName evidence="2">Uncharacterized protein</fullName>
    </submittedName>
</protein>
<gene>
    <name evidence="2" type="ORF">HHI36_016485</name>
</gene>